<name>A0A0F6W9F2_9BACT</name>
<dbReference type="KEGG" id="samy:DB32_007980"/>
<protein>
    <submittedName>
        <fullName evidence="1">Uncharacterized protein</fullName>
    </submittedName>
</protein>
<evidence type="ECO:0000313" key="1">
    <source>
        <dbReference type="EMBL" id="AKF10831.1"/>
    </source>
</evidence>
<dbReference type="STRING" id="927083.DB32_007980"/>
<reference evidence="1 2" key="1">
    <citation type="submission" date="2015-03" db="EMBL/GenBank/DDBJ databases">
        <title>Genome assembly of Sandaracinus amylolyticus DSM 53668.</title>
        <authorList>
            <person name="Sharma G."/>
            <person name="Subramanian S."/>
        </authorList>
    </citation>
    <scope>NUCLEOTIDE SEQUENCE [LARGE SCALE GENOMIC DNA]</scope>
    <source>
        <strain evidence="1 2">DSM 53668</strain>
    </source>
</reference>
<proteinExistence type="predicted"/>
<sequence>MMAVYPALSLEWQQGRLIESVEALDSDGDASRTSLESLDRKLHDAGVDIPAMEFGEPARSRLIVRGVRKGDLKSTTVELSA</sequence>
<evidence type="ECO:0000313" key="2">
    <source>
        <dbReference type="Proteomes" id="UP000034883"/>
    </source>
</evidence>
<organism evidence="1 2">
    <name type="scientific">Sandaracinus amylolyticus</name>
    <dbReference type="NCBI Taxonomy" id="927083"/>
    <lineage>
        <taxon>Bacteria</taxon>
        <taxon>Pseudomonadati</taxon>
        <taxon>Myxococcota</taxon>
        <taxon>Polyangia</taxon>
        <taxon>Polyangiales</taxon>
        <taxon>Sandaracinaceae</taxon>
        <taxon>Sandaracinus</taxon>
    </lineage>
</organism>
<dbReference type="Proteomes" id="UP000034883">
    <property type="component" value="Chromosome"/>
</dbReference>
<gene>
    <name evidence="1" type="ORF">DB32_007980</name>
</gene>
<dbReference type="EMBL" id="CP011125">
    <property type="protein sequence ID" value="AKF10831.1"/>
    <property type="molecule type" value="Genomic_DNA"/>
</dbReference>
<accession>A0A0F6W9F2</accession>
<dbReference type="AlphaFoldDB" id="A0A0F6W9F2"/>
<keyword evidence="2" id="KW-1185">Reference proteome</keyword>